<organism evidence="2 3">
    <name type="scientific">Streptomyces actinomycinicus</name>
    <dbReference type="NCBI Taxonomy" id="1695166"/>
    <lineage>
        <taxon>Bacteria</taxon>
        <taxon>Bacillati</taxon>
        <taxon>Actinomycetota</taxon>
        <taxon>Actinomycetes</taxon>
        <taxon>Kitasatosporales</taxon>
        <taxon>Streptomycetaceae</taxon>
        <taxon>Streptomyces</taxon>
    </lineage>
</organism>
<evidence type="ECO:0000313" key="2">
    <source>
        <dbReference type="EMBL" id="MBL1087315.1"/>
    </source>
</evidence>
<name>A0A937ERV2_9ACTN</name>
<protein>
    <submittedName>
        <fullName evidence="2">Uncharacterized protein</fullName>
    </submittedName>
</protein>
<sequence length="148" mass="16249">MHTNEDADRTTGGLSTEDLAQPAGTGAPAEADSPRAPVYPGESTEPEAAEGTPATSDDEVPQLLTDEEEQSFRERWQNTQSKFVDDPREAVHDADALVADVMQTLAATFAQHKKDLEGQWSQGEQVDTEALRGALRRYRSFFNRLLST</sequence>
<dbReference type="EMBL" id="JAERRK010000031">
    <property type="protein sequence ID" value="MBL1087315.1"/>
    <property type="molecule type" value="Genomic_DNA"/>
</dbReference>
<reference evidence="2" key="1">
    <citation type="submission" date="2021-01" db="EMBL/GenBank/DDBJ databases">
        <title>WGS of actinomycetes isolated from Thailand.</title>
        <authorList>
            <person name="Thawai C."/>
        </authorList>
    </citation>
    <scope>NUCLEOTIDE SEQUENCE</scope>
    <source>
        <strain evidence="2">RCU-197</strain>
    </source>
</reference>
<keyword evidence="3" id="KW-1185">Reference proteome</keyword>
<evidence type="ECO:0000256" key="1">
    <source>
        <dbReference type="SAM" id="MobiDB-lite"/>
    </source>
</evidence>
<feature type="region of interest" description="Disordered" evidence="1">
    <location>
        <begin position="1"/>
        <end position="88"/>
    </location>
</feature>
<dbReference type="AlphaFoldDB" id="A0A937ERV2"/>
<evidence type="ECO:0000313" key="3">
    <source>
        <dbReference type="Proteomes" id="UP000661858"/>
    </source>
</evidence>
<gene>
    <name evidence="2" type="ORF">JK359_36115</name>
</gene>
<dbReference type="RefSeq" id="WP_201843859.1">
    <property type="nucleotide sequence ID" value="NZ_JAERRK010000031.1"/>
</dbReference>
<accession>A0A937ERV2</accession>
<dbReference type="Proteomes" id="UP000661858">
    <property type="component" value="Unassembled WGS sequence"/>
</dbReference>
<comment type="caution">
    <text evidence="2">The sequence shown here is derived from an EMBL/GenBank/DDBJ whole genome shotgun (WGS) entry which is preliminary data.</text>
</comment>
<proteinExistence type="predicted"/>
<feature type="compositionally biased region" description="Acidic residues" evidence="1">
    <location>
        <begin position="56"/>
        <end position="69"/>
    </location>
</feature>